<proteinExistence type="predicted"/>
<comment type="caution">
    <text evidence="2">The sequence shown here is derived from an EMBL/GenBank/DDBJ whole genome shotgun (WGS) entry which is preliminary data.</text>
</comment>
<organism evidence="2 3">
    <name type="scientific">Microbispora oryzae</name>
    <dbReference type="NCBI Taxonomy" id="2806554"/>
    <lineage>
        <taxon>Bacteria</taxon>
        <taxon>Bacillati</taxon>
        <taxon>Actinomycetota</taxon>
        <taxon>Actinomycetes</taxon>
        <taxon>Streptosporangiales</taxon>
        <taxon>Streptosporangiaceae</taxon>
        <taxon>Microbispora</taxon>
    </lineage>
</organism>
<keyword evidence="1" id="KW-0812">Transmembrane</keyword>
<dbReference type="Proteomes" id="UP000674234">
    <property type="component" value="Unassembled WGS sequence"/>
</dbReference>
<evidence type="ECO:0000256" key="1">
    <source>
        <dbReference type="SAM" id="Phobius"/>
    </source>
</evidence>
<protein>
    <recommendedName>
        <fullName evidence="4">DUF2567 domain-containing protein</fullName>
    </recommendedName>
</protein>
<accession>A0A941AH49</accession>
<gene>
    <name evidence="2" type="ORF">JOL79_00695</name>
</gene>
<dbReference type="RefSeq" id="WP_210153624.1">
    <property type="nucleotide sequence ID" value="NZ_JAFCNB010000001.1"/>
</dbReference>
<feature type="transmembrane region" description="Helical" evidence="1">
    <location>
        <begin position="60"/>
        <end position="81"/>
    </location>
</feature>
<dbReference type="AlphaFoldDB" id="A0A941AH49"/>
<keyword evidence="1" id="KW-1133">Transmembrane helix</keyword>
<evidence type="ECO:0000313" key="2">
    <source>
        <dbReference type="EMBL" id="MBP2702312.1"/>
    </source>
</evidence>
<feature type="transmembrane region" description="Helical" evidence="1">
    <location>
        <begin position="88"/>
        <end position="110"/>
    </location>
</feature>
<sequence>MRHLRVNPATIALTVLASALLGVVAGFVWAALAPATRYVLVDGGPQPADPETQTLIAADGWFAVVTGAAGLLCAAVAYLLARRRPVEALTGLTAGGLLAAYVALLVGGTVKGVVRASAPGGLTTTTSLGVTAHGVLLAWPLLATALFWLIEFLVTYQRRADPAA</sequence>
<name>A0A941AH49_9ACTN</name>
<dbReference type="EMBL" id="JAFCNB010000001">
    <property type="protein sequence ID" value="MBP2702312.1"/>
    <property type="molecule type" value="Genomic_DNA"/>
</dbReference>
<evidence type="ECO:0008006" key="4">
    <source>
        <dbReference type="Google" id="ProtNLM"/>
    </source>
</evidence>
<keyword evidence="3" id="KW-1185">Reference proteome</keyword>
<evidence type="ECO:0000313" key="3">
    <source>
        <dbReference type="Proteomes" id="UP000674234"/>
    </source>
</evidence>
<keyword evidence="1" id="KW-0472">Membrane</keyword>
<reference evidence="2" key="1">
    <citation type="submission" date="2021-02" db="EMBL/GenBank/DDBJ databases">
        <title>Draft genome sequence of Microbispora sp. RL4-1S isolated from rice leaves in Thailand.</title>
        <authorList>
            <person name="Muangham S."/>
            <person name="Duangmal K."/>
        </authorList>
    </citation>
    <scope>NUCLEOTIDE SEQUENCE</scope>
    <source>
        <strain evidence="2">RL4-1S</strain>
    </source>
</reference>
<feature type="transmembrane region" description="Helical" evidence="1">
    <location>
        <begin position="130"/>
        <end position="150"/>
    </location>
</feature>